<dbReference type="Pfam" id="PF00956">
    <property type="entry name" value="NAP"/>
    <property type="match status" value="1"/>
</dbReference>
<dbReference type="EMBL" id="CP086719">
    <property type="protein sequence ID" value="WOO85212.1"/>
    <property type="molecule type" value="Genomic_DNA"/>
</dbReference>
<dbReference type="Proteomes" id="UP000827549">
    <property type="component" value="Chromosome 6"/>
</dbReference>
<accession>A0AAF1BLM4</accession>
<sequence length="287" mass="31977">MATGTNAFGAKSGDCCSGCTDHADIPAELALELHNAAKDKGIRVDRFETAENLKHLNFVREKVKGIKNFWQIVLLSHPVIAAVSASDREALSYITDIELKQDANDPRPFELVFVGYHAWNVPNPLLQTFAKNPYFTNETLSKKYTLREGLSAAPADGSITDELREFDADEDLVVSADKIEWKEGKDLVAKQPRKIGNVDELADDEDAEIEGDVGSFFHFFTEANDPFAIGFQIVEELLPNAVPIFLGDDQDADELDDEDDEEDDDDEGSIDLEDDEDEKPPKKKQRN</sequence>
<proteinExistence type="inferred from homology"/>
<feature type="compositionally biased region" description="Acidic residues" evidence="3">
    <location>
        <begin position="248"/>
        <end position="278"/>
    </location>
</feature>
<evidence type="ECO:0000313" key="5">
    <source>
        <dbReference type="Proteomes" id="UP000827549"/>
    </source>
</evidence>
<dbReference type="InterPro" id="IPR002164">
    <property type="entry name" value="NAP_family"/>
</dbReference>
<evidence type="ECO:0000313" key="4">
    <source>
        <dbReference type="EMBL" id="WOO85212.1"/>
    </source>
</evidence>
<evidence type="ECO:0000256" key="3">
    <source>
        <dbReference type="SAM" id="MobiDB-lite"/>
    </source>
</evidence>
<evidence type="ECO:0000256" key="1">
    <source>
        <dbReference type="ARBA" id="ARBA00009947"/>
    </source>
</evidence>
<dbReference type="InterPro" id="IPR037231">
    <property type="entry name" value="NAP-like_sf"/>
</dbReference>
<dbReference type="GeneID" id="87811875"/>
<keyword evidence="5" id="KW-1185">Reference proteome</keyword>
<dbReference type="AlphaFoldDB" id="A0AAF1BLM4"/>
<dbReference type="PANTHER" id="PTHR11875">
    <property type="entry name" value="TESTIS-SPECIFIC Y-ENCODED PROTEIN"/>
    <property type="match status" value="1"/>
</dbReference>
<comment type="similarity">
    <text evidence="1 2">Belongs to the nucleosome assembly protein (NAP) family.</text>
</comment>
<feature type="region of interest" description="Disordered" evidence="3">
    <location>
        <begin position="247"/>
        <end position="287"/>
    </location>
</feature>
<dbReference type="GO" id="GO:0005634">
    <property type="term" value="C:nucleus"/>
    <property type="evidence" value="ECO:0007669"/>
    <property type="project" value="InterPro"/>
</dbReference>
<dbReference type="GO" id="GO:0006334">
    <property type="term" value="P:nucleosome assembly"/>
    <property type="evidence" value="ECO:0007669"/>
    <property type="project" value="InterPro"/>
</dbReference>
<dbReference type="SUPFAM" id="SSF143113">
    <property type="entry name" value="NAP-like"/>
    <property type="match status" value="1"/>
</dbReference>
<reference evidence="4" key="1">
    <citation type="submission" date="2023-10" db="EMBL/GenBank/DDBJ databases">
        <authorList>
            <person name="Noh H."/>
        </authorList>
    </citation>
    <scope>NUCLEOTIDE SEQUENCE</scope>
    <source>
        <strain evidence="4">DUCC4014</strain>
    </source>
</reference>
<dbReference type="RefSeq" id="XP_062631238.1">
    <property type="nucleotide sequence ID" value="XM_062775254.1"/>
</dbReference>
<protein>
    <submittedName>
        <fullName evidence="4">Nucleosome assembly protein</fullName>
    </submittedName>
</protein>
<gene>
    <name evidence="4" type="primary">nap1</name>
    <name evidence="4" type="ORF">LOC62_06G008711</name>
</gene>
<name>A0AAF1BLM4_9TREE</name>
<organism evidence="4 5">
    <name type="scientific">Vanrija pseudolonga</name>
    <dbReference type="NCBI Taxonomy" id="143232"/>
    <lineage>
        <taxon>Eukaryota</taxon>
        <taxon>Fungi</taxon>
        <taxon>Dikarya</taxon>
        <taxon>Basidiomycota</taxon>
        <taxon>Agaricomycotina</taxon>
        <taxon>Tremellomycetes</taxon>
        <taxon>Trichosporonales</taxon>
        <taxon>Trichosporonaceae</taxon>
        <taxon>Vanrija</taxon>
    </lineage>
</organism>
<evidence type="ECO:0000256" key="2">
    <source>
        <dbReference type="RuleBase" id="RU003876"/>
    </source>
</evidence>
<dbReference type="Gene3D" id="3.30.1120.90">
    <property type="entry name" value="Nucleosome assembly protein"/>
    <property type="match status" value="1"/>
</dbReference>